<feature type="transmembrane region" description="Helical" evidence="6">
    <location>
        <begin position="77"/>
        <end position="95"/>
    </location>
</feature>
<evidence type="ECO:0000256" key="3">
    <source>
        <dbReference type="ARBA" id="ARBA00022692"/>
    </source>
</evidence>
<reference evidence="7" key="1">
    <citation type="submission" date="2020-08" db="EMBL/GenBank/DDBJ databases">
        <title>Genome public.</title>
        <authorList>
            <person name="Liu C."/>
            <person name="Sun Q."/>
        </authorList>
    </citation>
    <scope>NUCLEOTIDE SEQUENCE</scope>
    <source>
        <strain evidence="7">BX12</strain>
    </source>
</reference>
<dbReference type="InterPro" id="IPR001204">
    <property type="entry name" value="Phos_transporter"/>
</dbReference>
<evidence type="ECO:0000256" key="6">
    <source>
        <dbReference type="SAM" id="Phobius"/>
    </source>
</evidence>
<organism evidence="7 8">
    <name type="scientific">Zhenpiania hominis</name>
    <dbReference type="NCBI Taxonomy" id="2763644"/>
    <lineage>
        <taxon>Bacteria</taxon>
        <taxon>Bacillati</taxon>
        <taxon>Bacillota</taxon>
        <taxon>Clostridia</taxon>
        <taxon>Peptostreptococcales</taxon>
        <taxon>Anaerovoracaceae</taxon>
        <taxon>Zhenpiania</taxon>
    </lineage>
</organism>
<feature type="transmembrane region" description="Helical" evidence="6">
    <location>
        <begin position="305"/>
        <end position="329"/>
    </location>
</feature>
<dbReference type="PANTHER" id="PTHR11101:SF80">
    <property type="entry name" value="PHOSPHATE TRANSPORTER"/>
    <property type="match status" value="1"/>
</dbReference>
<accession>A0A923NMX0</accession>
<evidence type="ECO:0000313" key="7">
    <source>
        <dbReference type="EMBL" id="MBC6679505.1"/>
    </source>
</evidence>
<evidence type="ECO:0000313" key="8">
    <source>
        <dbReference type="Proteomes" id="UP000602647"/>
    </source>
</evidence>
<evidence type="ECO:0000256" key="1">
    <source>
        <dbReference type="ARBA" id="ARBA00004141"/>
    </source>
</evidence>
<dbReference type="AlphaFoldDB" id="A0A923NMX0"/>
<keyword evidence="5 6" id="KW-0472">Membrane</keyword>
<dbReference type="RefSeq" id="WP_187302614.1">
    <property type="nucleotide sequence ID" value="NZ_CBCTON010000026.1"/>
</dbReference>
<keyword evidence="8" id="KW-1185">Reference proteome</keyword>
<feature type="transmembrane region" description="Helical" evidence="6">
    <location>
        <begin position="44"/>
        <end position="65"/>
    </location>
</feature>
<dbReference type="GO" id="GO:0016020">
    <property type="term" value="C:membrane"/>
    <property type="evidence" value="ECO:0007669"/>
    <property type="project" value="UniProtKB-SubCell"/>
</dbReference>
<dbReference type="EMBL" id="JACRYT010000005">
    <property type="protein sequence ID" value="MBC6679505.1"/>
    <property type="molecule type" value="Genomic_DNA"/>
</dbReference>
<proteinExistence type="predicted"/>
<dbReference type="PANTHER" id="PTHR11101">
    <property type="entry name" value="PHOSPHATE TRANSPORTER"/>
    <property type="match status" value="1"/>
</dbReference>
<name>A0A923NMX0_9FIRM</name>
<keyword evidence="2" id="KW-0813">Transport</keyword>
<protein>
    <submittedName>
        <fullName evidence="7">Inorganic phosphate transporter</fullName>
    </submittedName>
</protein>
<evidence type="ECO:0000256" key="5">
    <source>
        <dbReference type="ARBA" id="ARBA00023136"/>
    </source>
</evidence>
<comment type="caution">
    <text evidence="7">The sequence shown here is derived from an EMBL/GenBank/DDBJ whole genome shotgun (WGS) entry which is preliminary data.</text>
</comment>
<evidence type="ECO:0000256" key="4">
    <source>
        <dbReference type="ARBA" id="ARBA00022989"/>
    </source>
</evidence>
<dbReference type="GO" id="GO:0035435">
    <property type="term" value="P:phosphate ion transmembrane transport"/>
    <property type="evidence" value="ECO:0007669"/>
    <property type="project" value="TreeGrafter"/>
</dbReference>
<feature type="transmembrane region" description="Helical" evidence="6">
    <location>
        <begin position="101"/>
        <end position="121"/>
    </location>
</feature>
<evidence type="ECO:0000256" key="2">
    <source>
        <dbReference type="ARBA" id="ARBA00022448"/>
    </source>
</evidence>
<dbReference type="Proteomes" id="UP000602647">
    <property type="component" value="Unassembled WGS sequence"/>
</dbReference>
<keyword evidence="4 6" id="KW-1133">Transmembrane helix</keyword>
<dbReference type="GO" id="GO:0005315">
    <property type="term" value="F:phosphate transmembrane transporter activity"/>
    <property type="evidence" value="ECO:0007669"/>
    <property type="project" value="InterPro"/>
</dbReference>
<dbReference type="Pfam" id="PF01384">
    <property type="entry name" value="PHO4"/>
    <property type="match status" value="1"/>
</dbReference>
<keyword evidence="3 6" id="KW-0812">Transmembrane</keyword>
<feature type="transmembrane region" description="Helical" evidence="6">
    <location>
        <begin position="133"/>
        <end position="159"/>
    </location>
</feature>
<sequence>MLSGILGSVVIVALAFEFINGFHDTANAIATSVYTRALTPKKAILLAAAMNLVGAMVSEKVAMTISSGLVDVALEQYVILGALFGAILWNLFTWWKGIPSSSSHALIGSLIGATIVFTMGTEHILWDGVIRKVIIPLFTSPFIGLFIGFGFMKLIFYLFSGWSQSKANKVFSKLQIFSAALVAYSHGNNDAQKTMGIITLALITGGVLDPGSGVPLWVKAACACMMALGTSLGGWKIMKTMGGGVTKLQPASGFAAQTASAVVIESMSFLGAPISTTQVITTSVMGVGSARRISAVKWGIAQNIIIAWVVTLPITMILGGLSVFVIQFFV</sequence>
<gene>
    <name evidence="7" type="ORF">H9L42_06655</name>
</gene>
<comment type="subcellular location">
    <subcellularLocation>
        <location evidence="1">Membrane</location>
        <topology evidence="1">Multi-pass membrane protein</topology>
    </subcellularLocation>
</comment>